<evidence type="ECO:0000313" key="2">
    <source>
        <dbReference type="EMBL" id="KAA6359909.1"/>
    </source>
</evidence>
<proteinExistence type="predicted"/>
<organism evidence="2 3">
    <name type="scientific">Streblomastix strix</name>
    <dbReference type="NCBI Taxonomy" id="222440"/>
    <lineage>
        <taxon>Eukaryota</taxon>
        <taxon>Metamonada</taxon>
        <taxon>Preaxostyla</taxon>
        <taxon>Oxymonadida</taxon>
        <taxon>Streblomastigidae</taxon>
        <taxon>Streblomastix</taxon>
    </lineage>
</organism>
<sequence length="191" mass="21353">MNPATTSLLFSQTGMFDPFERFAQASRLSVNQRQKGPMPSHTSPSNQFLCSSERFRSLGLGIGVGRQFLGGQKKLLPSLFGYSSYNPGNITLGFFFLLRKLVSLFRGTFRLRPLVLHIVVASVILNLDLFPCILVDLRERLLLIQIMSLLMRVMLSVVMGVEKKICEVYCALGLCDLDLCLGLLRYSGQIV</sequence>
<evidence type="ECO:0000256" key="1">
    <source>
        <dbReference type="SAM" id="Phobius"/>
    </source>
</evidence>
<name>A0A5J4TPK9_9EUKA</name>
<reference evidence="2 3" key="1">
    <citation type="submission" date="2019-03" db="EMBL/GenBank/DDBJ databases">
        <title>Single cell metagenomics reveals metabolic interactions within the superorganism composed of flagellate Streblomastix strix and complex community of Bacteroidetes bacteria on its surface.</title>
        <authorList>
            <person name="Treitli S.C."/>
            <person name="Kolisko M."/>
            <person name="Husnik F."/>
            <person name="Keeling P."/>
            <person name="Hampl V."/>
        </authorList>
    </citation>
    <scope>NUCLEOTIDE SEQUENCE [LARGE SCALE GENOMIC DNA]</scope>
    <source>
        <strain evidence="2">ST1C</strain>
    </source>
</reference>
<keyword evidence="1" id="KW-0472">Membrane</keyword>
<protein>
    <submittedName>
        <fullName evidence="2">Uncharacterized protein</fullName>
    </submittedName>
</protein>
<evidence type="ECO:0000313" key="3">
    <source>
        <dbReference type="Proteomes" id="UP000324800"/>
    </source>
</evidence>
<comment type="caution">
    <text evidence="2">The sequence shown here is derived from an EMBL/GenBank/DDBJ whole genome shotgun (WGS) entry which is preliminary data.</text>
</comment>
<dbReference type="Proteomes" id="UP000324800">
    <property type="component" value="Unassembled WGS sequence"/>
</dbReference>
<accession>A0A5J4TPK9</accession>
<feature type="transmembrane region" description="Helical" evidence="1">
    <location>
        <begin position="84"/>
        <end position="102"/>
    </location>
</feature>
<keyword evidence="1" id="KW-1133">Transmembrane helix</keyword>
<gene>
    <name evidence="2" type="ORF">EZS28_044563</name>
</gene>
<dbReference type="AlphaFoldDB" id="A0A5J4TPK9"/>
<keyword evidence="1" id="KW-0812">Transmembrane</keyword>
<dbReference type="EMBL" id="SNRW01027713">
    <property type="protein sequence ID" value="KAA6359909.1"/>
    <property type="molecule type" value="Genomic_DNA"/>
</dbReference>
<feature type="transmembrane region" description="Helical" evidence="1">
    <location>
        <begin position="114"/>
        <end position="136"/>
    </location>
</feature>